<reference evidence="5" key="1">
    <citation type="submission" date="2016-11" db="UniProtKB">
        <authorList>
            <consortium name="WormBaseParasite"/>
        </authorList>
    </citation>
    <scope>IDENTIFICATION</scope>
</reference>
<evidence type="ECO:0000259" key="3">
    <source>
        <dbReference type="PROSITE" id="PS50222"/>
    </source>
</evidence>
<feature type="compositionally biased region" description="Low complexity" evidence="2">
    <location>
        <begin position="42"/>
        <end position="55"/>
    </location>
</feature>
<name>A0A1I8JRQ7_9PLAT</name>
<dbReference type="SUPFAM" id="SSF47473">
    <property type="entry name" value="EF-hand"/>
    <property type="match status" value="1"/>
</dbReference>
<accession>A0A1I8JRQ7</accession>
<keyword evidence="1" id="KW-0106">Calcium</keyword>
<keyword evidence="4" id="KW-1185">Reference proteome</keyword>
<feature type="region of interest" description="Disordered" evidence="2">
    <location>
        <begin position="1"/>
        <end position="64"/>
    </location>
</feature>
<evidence type="ECO:0000313" key="5">
    <source>
        <dbReference type="WBParaSite" id="snap_masked-unitig_37525-processed-gene-0.1-mRNA-1"/>
    </source>
</evidence>
<dbReference type="Gene3D" id="1.10.238.10">
    <property type="entry name" value="EF-hand"/>
    <property type="match status" value="1"/>
</dbReference>
<protein>
    <submittedName>
        <fullName evidence="5">EF-hand domain-containing protein</fullName>
    </submittedName>
</protein>
<dbReference type="InterPro" id="IPR002048">
    <property type="entry name" value="EF_hand_dom"/>
</dbReference>
<organism evidence="4 5">
    <name type="scientific">Macrostomum lignano</name>
    <dbReference type="NCBI Taxonomy" id="282301"/>
    <lineage>
        <taxon>Eukaryota</taxon>
        <taxon>Metazoa</taxon>
        <taxon>Spiralia</taxon>
        <taxon>Lophotrochozoa</taxon>
        <taxon>Platyhelminthes</taxon>
        <taxon>Rhabditophora</taxon>
        <taxon>Macrostomorpha</taxon>
        <taxon>Macrostomida</taxon>
        <taxon>Macrostomidae</taxon>
        <taxon>Macrostomum</taxon>
    </lineage>
</organism>
<dbReference type="PROSITE" id="PS00018">
    <property type="entry name" value="EF_HAND_1"/>
    <property type="match status" value="1"/>
</dbReference>
<dbReference type="WBParaSite" id="snap_masked-unitig_37525-processed-gene-0.1-mRNA-1">
    <property type="protein sequence ID" value="snap_masked-unitig_37525-processed-gene-0.1-mRNA-1"/>
    <property type="gene ID" value="snap_masked-unitig_37525-processed-gene-0.1"/>
</dbReference>
<dbReference type="InterPro" id="IPR018247">
    <property type="entry name" value="EF_Hand_1_Ca_BS"/>
</dbReference>
<dbReference type="PROSITE" id="PS50222">
    <property type="entry name" value="EF_HAND_2"/>
    <property type="match status" value="1"/>
</dbReference>
<feature type="compositionally biased region" description="Basic and acidic residues" evidence="2">
    <location>
        <begin position="1"/>
        <end position="16"/>
    </location>
</feature>
<dbReference type="GO" id="GO:0005509">
    <property type="term" value="F:calcium ion binding"/>
    <property type="evidence" value="ECO:0007669"/>
    <property type="project" value="InterPro"/>
</dbReference>
<dbReference type="AlphaFoldDB" id="A0A1I8JRQ7"/>
<sequence>AERPADEARGEREELTRTATATSTNIPQHAEAPGAVMRALGRLPTSPSCRSSSPRVDTDGNGTMDFDEFYQVMLRYPKEQRLRFAPPAHHQGEPLTDEELDALLNTFPPMVTAANSTTASEIMINMLARYE</sequence>
<feature type="domain" description="EF-hand" evidence="3">
    <location>
        <begin position="56"/>
        <end position="79"/>
    </location>
</feature>
<dbReference type="InterPro" id="IPR011992">
    <property type="entry name" value="EF-hand-dom_pair"/>
</dbReference>
<evidence type="ECO:0000313" key="4">
    <source>
        <dbReference type="Proteomes" id="UP000095280"/>
    </source>
</evidence>
<evidence type="ECO:0000256" key="1">
    <source>
        <dbReference type="ARBA" id="ARBA00022837"/>
    </source>
</evidence>
<evidence type="ECO:0000256" key="2">
    <source>
        <dbReference type="SAM" id="MobiDB-lite"/>
    </source>
</evidence>
<dbReference type="Proteomes" id="UP000095280">
    <property type="component" value="Unplaced"/>
</dbReference>
<proteinExistence type="predicted"/>